<evidence type="ECO:0000313" key="3">
    <source>
        <dbReference type="Proteomes" id="UP001223420"/>
    </source>
</evidence>
<gene>
    <name evidence="2" type="ORF">QO001_000933</name>
</gene>
<comment type="caution">
    <text evidence="2">The sequence shown here is derived from an EMBL/GenBank/DDBJ whole genome shotgun (WGS) entry which is preliminary data.</text>
</comment>
<evidence type="ECO:0000313" key="2">
    <source>
        <dbReference type="EMBL" id="MDQ0542025.1"/>
    </source>
</evidence>
<keyword evidence="1" id="KW-0732">Signal</keyword>
<evidence type="ECO:0000256" key="1">
    <source>
        <dbReference type="SAM" id="SignalP"/>
    </source>
</evidence>
<accession>A0AAJ1WVA9</accession>
<dbReference type="EMBL" id="JAUSWL010000001">
    <property type="protein sequence ID" value="MDQ0542025.1"/>
    <property type="molecule type" value="Genomic_DNA"/>
</dbReference>
<proteinExistence type="predicted"/>
<feature type="signal peptide" evidence="1">
    <location>
        <begin position="1"/>
        <end position="19"/>
    </location>
</feature>
<dbReference type="AlphaFoldDB" id="A0AAJ1WVA9"/>
<reference evidence="2" key="1">
    <citation type="submission" date="2023-07" db="EMBL/GenBank/DDBJ databases">
        <title>Genomic Encyclopedia of Type Strains, Phase IV (KMG-IV): sequencing the most valuable type-strain genomes for metagenomic binning, comparative biology and taxonomic classification.</title>
        <authorList>
            <person name="Goeker M."/>
        </authorList>
    </citation>
    <scope>NUCLEOTIDE SEQUENCE</scope>
    <source>
        <strain evidence="2">DSM 19569</strain>
    </source>
</reference>
<dbReference type="Proteomes" id="UP001223420">
    <property type="component" value="Unassembled WGS sequence"/>
</dbReference>
<protein>
    <submittedName>
        <fullName evidence="2">Uncharacterized protein</fullName>
    </submittedName>
</protein>
<name>A0AAJ1WVA9_9HYPH</name>
<organism evidence="2 3">
    <name type="scientific">Methylobacterium brachiatum</name>
    <dbReference type="NCBI Taxonomy" id="269660"/>
    <lineage>
        <taxon>Bacteria</taxon>
        <taxon>Pseudomonadati</taxon>
        <taxon>Pseudomonadota</taxon>
        <taxon>Alphaproteobacteria</taxon>
        <taxon>Hyphomicrobiales</taxon>
        <taxon>Methylobacteriaceae</taxon>
        <taxon>Methylobacterium</taxon>
    </lineage>
</organism>
<dbReference type="RefSeq" id="WP_230366643.1">
    <property type="nucleotide sequence ID" value="NZ_JAJALK010000006.1"/>
</dbReference>
<feature type="chain" id="PRO_5042528903" evidence="1">
    <location>
        <begin position="20"/>
        <end position="156"/>
    </location>
</feature>
<sequence>MRLLALALLAASVASGAAAQPFLPTERAAIDLVRSRHTDSLATVDGTLAYAERATGGAFTRGGYRVVRRPGEPFARVQICYRLGIDPPTCGLDYLVTVNPPHIEPAQRHDGLARDLEHGPRAFLRALAREADLQRQPAALRRIEAALEPYNPYDWR</sequence>